<feature type="domain" description="Zinc finger ZPR1-type" evidence="5">
    <location>
        <begin position="19"/>
        <end position="195"/>
    </location>
</feature>
<dbReference type="Pfam" id="PF22794">
    <property type="entry name" value="jr-ZPR1"/>
    <property type="match status" value="2"/>
</dbReference>
<dbReference type="VEuPathDB" id="PiroplasmaDB:BEWA_031010"/>
<dbReference type="AlphaFoldDB" id="L0AYB2"/>
<dbReference type="FunFam" id="2.20.25.420:FF:000001">
    <property type="entry name" value="Zinc finger protein ZPR1"/>
    <property type="match status" value="1"/>
</dbReference>
<protein>
    <submittedName>
        <fullName evidence="6">Zinc finger protein zpr1 domain containing protein</fullName>
    </submittedName>
</protein>
<dbReference type="SMART" id="SM00709">
    <property type="entry name" value="Zpr1"/>
    <property type="match status" value="2"/>
</dbReference>
<dbReference type="InterPro" id="IPR042451">
    <property type="entry name" value="ZPR1_A/B_dom"/>
</dbReference>
<name>L0AYB2_THEEQ</name>
<evidence type="ECO:0000259" key="5">
    <source>
        <dbReference type="SMART" id="SM00709"/>
    </source>
</evidence>
<keyword evidence="7" id="KW-1185">Reference proteome</keyword>
<comment type="similarity">
    <text evidence="1">Belongs to the ZPR1 family.</text>
</comment>
<organism evidence="6 7">
    <name type="scientific">Theileria equi strain WA</name>
    <dbReference type="NCBI Taxonomy" id="1537102"/>
    <lineage>
        <taxon>Eukaryota</taxon>
        <taxon>Sar</taxon>
        <taxon>Alveolata</taxon>
        <taxon>Apicomplexa</taxon>
        <taxon>Aconoidasida</taxon>
        <taxon>Piroplasmida</taxon>
        <taxon>Theileriidae</taxon>
        <taxon>Theileria</taxon>
    </lineage>
</organism>
<keyword evidence="2" id="KW-0479">Metal-binding</keyword>
<dbReference type="STRING" id="1537102.L0AYB2"/>
<dbReference type="KEGG" id="beq:BEWA_031010"/>
<dbReference type="GeneID" id="15803732"/>
<keyword evidence="3" id="KW-0863">Zinc-finger</keyword>
<dbReference type="NCBIfam" id="TIGR00310">
    <property type="entry name" value="ZPR1_znf"/>
    <property type="match status" value="1"/>
</dbReference>
<dbReference type="OrthoDB" id="308464at2759"/>
<dbReference type="InterPro" id="IPR004457">
    <property type="entry name" value="Znf_ZPR1"/>
</dbReference>
<dbReference type="InterPro" id="IPR056180">
    <property type="entry name" value="ZPR1_jr_dom"/>
</dbReference>
<evidence type="ECO:0000313" key="6">
    <source>
        <dbReference type="EMBL" id="AFZ80248.1"/>
    </source>
</evidence>
<dbReference type="InterPro" id="IPR040141">
    <property type="entry name" value="ZPR1"/>
</dbReference>
<dbReference type="PANTHER" id="PTHR10876">
    <property type="entry name" value="ZINC FINGER PROTEIN ZPR1"/>
    <property type="match status" value="1"/>
</dbReference>
<evidence type="ECO:0000313" key="7">
    <source>
        <dbReference type="Proteomes" id="UP000031512"/>
    </source>
</evidence>
<dbReference type="GO" id="GO:0008270">
    <property type="term" value="F:zinc ion binding"/>
    <property type="evidence" value="ECO:0007669"/>
    <property type="project" value="UniProtKB-KW"/>
</dbReference>
<reference evidence="6 7" key="1">
    <citation type="journal article" date="2012" name="BMC Genomics">
        <title>Comparative genomic analysis and phylogenetic position of Theileria equi.</title>
        <authorList>
            <person name="Kappmeyer L.S."/>
            <person name="Thiagarajan M."/>
            <person name="Herndon D.R."/>
            <person name="Ramsay J.D."/>
            <person name="Caler E."/>
            <person name="Djikeng A."/>
            <person name="Gillespie J.J."/>
            <person name="Lau A.O."/>
            <person name="Roalson E.H."/>
            <person name="Silva J.C."/>
            <person name="Silva M.G."/>
            <person name="Suarez C.E."/>
            <person name="Ueti M.W."/>
            <person name="Nene V.M."/>
            <person name="Mealey R.H."/>
            <person name="Knowles D.P."/>
            <person name="Brayton K.A."/>
        </authorList>
    </citation>
    <scope>NUCLEOTIDE SEQUENCE [LARGE SCALE GENOMIC DNA]</scope>
    <source>
        <strain evidence="6 7">WA</strain>
    </source>
</reference>
<evidence type="ECO:0000256" key="2">
    <source>
        <dbReference type="ARBA" id="ARBA00022723"/>
    </source>
</evidence>
<dbReference type="EMBL" id="CP001669">
    <property type="protein sequence ID" value="AFZ80248.1"/>
    <property type="molecule type" value="Genomic_DNA"/>
</dbReference>
<dbReference type="PANTHER" id="PTHR10876:SF0">
    <property type="entry name" value="ZINC FINGER PROTEIN ZPR1"/>
    <property type="match status" value="1"/>
</dbReference>
<evidence type="ECO:0000256" key="3">
    <source>
        <dbReference type="ARBA" id="ARBA00022771"/>
    </source>
</evidence>
<keyword evidence="4" id="KW-0862">Zinc</keyword>
<dbReference type="Pfam" id="PF03367">
    <property type="entry name" value="Zn_ribbon_ZPR1"/>
    <property type="match status" value="2"/>
</dbReference>
<feature type="domain" description="Zinc finger ZPR1-type" evidence="5">
    <location>
        <begin position="248"/>
        <end position="409"/>
    </location>
</feature>
<proteinExistence type="inferred from homology"/>
<dbReference type="Gene3D" id="2.60.120.1040">
    <property type="entry name" value="ZPR1, A/B domain"/>
    <property type="match status" value="2"/>
</dbReference>
<dbReference type="Gene3D" id="2.20.25.420">
    <property type="entry name" value="ZPR1, zinc finger domain"/>
    <property type="match status" value="2"/>
</dbReference>
<dbReference type="Proteomes" id="UP000031512">
    <property type="component" value="Chromosome 1"/>
</dbReference>
<evidence type="ECO:0000256" key="4">
    <source>
        <dbReference type="ARBA" id="ARBA00022833"/>
    </source>
</evidence>
<dbReference type="eggNOG" id="KOG2703">
    <property type="taxonomic scope" value="Eukaryota"/>
</dbReference>
<dbReference type="InterPro" id="IPR042452">
    <property type="entry name" value="ZPR1_Znf1/2"/>
</dbReference>
<dbReference type="FunFam" id="2.60.120.1040:FF:000006">
    <property type="entry name" value="Zinc finger protein zpr1"/>
    <property type="match status" value="1"/>
</dbReference>
<dbReference type="RefSeq" id="XP_004829914.1">
    <property type="nucleotide sequence ID" value="XM_004829857.1"/>
</dbReference>
<sequence length="445" mass="48574">MDEAPDTFIADSDQAEVASACVCCGENGITRMLLTKIPHFNDIVVISFECNSCGYSNNEIQGVSSIKDRGVKIKVEVNTSKGLNNQVVISNHSSIKIVEIDFEVPPIPQKGVVTTIEGLVSGISSNLDEHIKSIAEALVTNVDLNIQLTTGEVKSATEYIHILSEIKDKLVSYSSGTEPFTILIDDPSGNSYVENTESIVLSEETYQRSEEQLKAMGYATKEETSQELDLTKPLEDEDVGKEGLSLIVDCPNCGLQGHNKICEVLVPGFGSCVIMAFTCENCGSKTNEMKPGGGYKDFGKKWKLVVESPQDLNRDVIISETATIFIAHLDFEMTPGTIGSAFTSLEGLIIKMVEGLESSHPFLIGDSAPESQSDLKEKIKQLSQLSKLEGIKSFTLVIDDPADHSFIGPRPNQSGEDPNLVFETYTRTYEQDEELGLIGMNTEDY</sequence>
<accession>L0AYB2</accession>
<gene>
    <name evidence="6" type="ORF">BEWA_031010</name>
</gene>
<dbReference type="GO" id="GO:0005634">
    <property type="term" value="C:nucleus"/>
    <property type="evidence" value="ECO:0007669"/>
    <property type="project" value="TreeGrafter"/>
</dbReference>
<evidence type="ECO:0000256" key="1">
    <source>
        <dbReference type="ARBA" id="ARBA00008354"/>
    </source>
</evidence>